<proteinExistence type="predicted"/>
<gene>
    <name evidence="1" type="ORF">SAMN05444392_102160</name>
</gene>
<evidence type="ECO:0000313" key="2">
    <source>
        <dbReference type="Proteomes" id="UP000184476"/>
    </source>
</evidence>
<organism evidence="1 2">
    <name type="scientific">Seinonella peptonophila</name>
    <dbReference type="NCBI Taxonomy" id="112248"/>
    <lineage>
        <taxon>Bacteria</taxon>
        <taxon>Bacillati</taxon>
        <taxon>Bacillota</taxon>
        <taxon>Bacilli</taxon>
        <taxon>Bacillales</taxon>
        <taxon>Thermoactinomycetaceae</taxon>
        <taxon>Seinonella</taxon>
    </lineage>
</organism>
<dbReference type="Proteomes" id="UP000184476">
    <property type="component" value="Unassembled WGS sequence"/>
</dbReference>
<dbReference type="AlphaFoldDB" id="A0A1M4V4F0"/>
<protein>
    <submittedName>
        <fullName evidence="1">Uncharacterized protein</fullName>
    </submittedName>
</protein>
<dbReference type="EMBL" id="FQVL01000002">
    <property type="protein sequence ID" value="SHE63763.1"/>
    <property type="molecule type" value="Genomic_DNA"/>
</dbReference>
<accession>A0A1M4V4F0</accession>
<evidence type="ECO:0000313" key="1">
    <source>
        <dbReference type="EMBL" id="SHE63763.1"/>
    </source>
</evidence>
<name>A0A1M4V4F0_9BACL</name>
<reference evidence="1 2" key="1">
    <citation type="submission" date="2016-11" db="EMBL/GenBank/DDBJ databases">
        <authorList>
            <person name="Jaros S."/>
            <person name="Januszkiewicz K."/>
            <person name="Wedrychowicz H."/>
        </authorList>
    </citation>
    <scope>NUCLEOTIDE SEQUENCE [LARGE SCALE GENOMIC DNA]</scope>
    <source>
        <strain evidence="1 2">DSM 44666</strain>
    </source>
</reference>
<keyword evidence="2" id="KW-1185">Reference proteome</keyword>
<sequence length="57" mass="6570">MHIATDTAPDPFGIWKFRRLLFWLVITDDGHASSLRFCRTQKWAHRLVAIGISCEAL</sequence>
<dbReference type="RefSeq" id="WP_175552288.1">
    <property type="nucleotide sequence ID" value="NZ_FQVL01000002.1"/>
</dbReference>